<protein>
    <submittedName>
        <fullName evidence="2">Uncharacterized protein</fullName>
    </submittedName>
</protein>
<evidence type="ECO:0000256" key="1">
    <source>
        <dbReference type="SAM" id="MobiDB-lite"/>
    </source>
</evidence>
<dbReference type="AlphaFoldDB" id="A0A560HBZ8"/>
<reference evidence="2 3" key="1">
    <citation type="submission" date="2019-06" db="EMBL/GenBank/DDBJ databases">
        <title>Genomic Encyclopedia of Type Strains, Phase IV (KMG-V): Genome sequencing to study the core and pangenomes of soil and plant-associated prokaryotes.</title>
        <authorList>
            <person name="Whitman W."/>
        </authorList>
    </citation>
    <scope>NUCLEOTIDE SEQUENCE [LARGE SCALE GENOMIC DNA]</scope>
    <source>
        <strain evidence="2 3">BR 11622</strain>
    </source>
</reference>
<sequence length="112" mass="12052">MADPRDELLRQIRAIRRRIDPQVLEKAAAAAERMQTARAAPAASGGGSGASAEAPSDIPFDRQAARDVVMTFLQSRHDGGRFAMKLMEEMKKPEVAAKAYGQAASSKPARKS</sequence>
<dbReference type="EMBL" id="VITR01000004">
    <property type="protein sequence ID" value="TWB43896.1"/>
    <property type="molecule type" value="Genomic_DNA"/>
</dbReference>
<feature type="region of interest" description="Disordered" evidence="1">
    <location>
        <begin position="26"/>
        <end position="59"/>
    </location>
</feature>
<keyword evidence="3" id="KW-1185">Reference proteome</keyword>
<evidence type="ECO:0000313" key="2">
    <source>
        <dbReference type="EMBL" id="TWB43896.1"/>
    </source>
</evidence>
<dbReference type="RefSeq" id="WP_145731017.1">
    <property type="nucleotide sequence ID" value="NZ_VITR01000004.1"/>
</dbReference>
<dbReference type="Proteomes" id="UP000315751">
    <property type="component" value="Unassembled WGS sequence"/>
</dbReference>
<gene>
    <name evidence="2" type="ORF">FBZ90_104284</name>
</gene>
<feature type="compositionally biased region" description="Low complexity" evidence="1">
    <location>
        <begin position="27"/>
        <end position="43"/>
    </location>
</feature>
<dbReference type="OrthoDB" id="7306013at2"/>
<proteinExistence type="predicted"/>
<organism evidence="2 3">
    <name type="scientific">Nitrospirillum amazonense</name>
    <dbReference type="NCBI Taxonomy" id="28077"/>
    <lineage>
        <taxon>Bacteria</taxon>
        <taxon>Pseudomonadati</taxon>
        <taxon>Pseudomonadota</taxon>
        <taxon>Alphaproteobacteria</taxon>
        <taxon>Rhodospirillales</taxon>
        <taxon>Azospirillaceae</taxon>
        <taxon>Nitrospirillum</taxon>
    </lineage>
</organism>
<evidence type="ECO:0000313" key="3">
    <source>
        <dbReference type="Proteomes" id="UP000315751"/>
    </source>
</evidence>
<name>A0A560HBZ8_9PROT</name>
<accession>A0A560HBZ8</accession>
<comment type="caution">
    <text evidence="2">The sequence shown here is derived from an EMBL/GenBank/DDBJ whole genome shotgun (WGS) entry which is preliminary data.</text>
</comment>